<evidence type="ECO:0000313" key="3">
    <source>
        <dbReference type="EMBL" id="BCT74957.1"/>
    </source>
</evidence>
<proteinExistence type="inferred from homology"/>
<dbReference type="InterPro" id="IPR035905">
    <property type="entry name" value="Barstar-like_sf"/>
</dbReference>
<reference evidence="3 4" key="1">
    <citation type="journal article" date="2021" name="J. Biosci. Bioeng.">
        <title>Identification and characterization of a chc gene cluster responsible for the aromatization pathway of cyclohexanecarboxylate degradation in Sinomonas cyclohexanicum ATCC 51369.</title>
        <authorList>
            <person name="Yamamoto T."/>
            <person name="Hasegawa Y."/>
            <person name="Lau P.C.K."/>
            <person name="Iwaki H."/>
        </authorList>
    </citation>
    <scope>NUCLEOTIDE SEQUENCE [LARGE SCALE GENOMIC DNA]</scope>
    <source>
        <strain evidence="3 4">ATCC 51369</strain>
    </source>
</reference>
<evidence type="ECO:0000313" key="4">
    <source>
        <dbReference type="Proteomes" id="UP001319861"/>
    </source>
</evidence>
<evidence type="ECO:0000256" key="1">
    <source>
        <dbReference type="ARBA" id="ARBA00006845"/>
    </source>
</evidence>
<organism evidence="3 4">
    <name type="scientific">Sinomonas cyclohexanicum</name>
    <name type="common">Corynebacterium cyclohexanicum</name>
    <dbReference type="NCBI Taxonomy" id="322009"/>
    <lineage>
        <taxon>Bacteria</taxon>
        <taxon>Bacillati</taxon>
        <taxon>Actinomycetota</taxon>
        <taxon>Actinomycetes</taxon>
        <taxon>Micrococcales</taxon>
        <taxon>Micrococcaceae</taxon>
        <taxon>Sinomonas</taxon>
    </lineage>
</organism>
<comment type="similarity">
    <text evidence="1">Belongs to the barstar family.</text>
</comment>
<accession>A0ABM7PRX7</accession>
<dbReference type="InterPro" id="IPR000468">
    <property type="entry name" value="Barstar"/>
</dbReference>
<dbReference type="Pfam" id="PF01337">
    <property type="entry name" value="Barstar"/>
    <property type="match status" value="1"/>
</dbReference>
<keyword evidence="4" id="KW-1185">Reference proteome</keyword>
<feature type="domain" description="Barstar (barnase inhibitor)" evidence="2">
    <location>
        <begin position="12"/>
        <end position="93"/>
    </location>
</feature>
<dbReference type="SUPFAM" id="SSF52038">
    <property type="entry name" value="Barstar-related"/>
    <property type="match status" value="1"/>
</dbReference>
<sequence length="108" mass="11489">MTTGANSARRRTVVVPAAASKREVLVAFGKALRFPDYYGANLDALNDCLQDLAADLATGEGEPLVIEWHVHEAFRRGPAYTAVKGILEDAVAASEGTLTVRTVPPTHA</sequence>
<dbReference type="EMBL" id="AP024525">
    <property type="protein sequence ID" value="BCT74957.1"/>
    <property type="molecule type" value="Genomic_DNA"/>
</dbReference>
<gene>
    <name evidence="3" type="ORF">SCMU_07990</name>
</gene>
<evidence type="ECO:0000259" key="2">
    <source>
        <dbReference type="Pfam" id="PF01337"/>
    </source>
</evidence>
<name>A0ABM7PRX7_SINCY</name>
<protein>
    <recommendedName>
        <fullName evidence="2">Barstar (barnase inhibitor) domain-containing protein</fullName>
    </recommendedName>
</protein>
<dbReference type="Gene3D" id="3.30.370.10">
    <property type="entry name" value="Barstar-like"/>
    <property type="match status" value="1"/>
</dbReference>
<dbReference type="Proteomes" id="UP001319861">
    <property type="component" value="Chromosome"/>
</dbReference>